<dbReference type="Gramene" id="Os06t0489900-00">
    <property type="protein sequence ID" value="Os06t0489900-00"/>
    <property type="gene ID" value="Os06g0489900"/>
</dbReference>
<evidence type="ECO:0000313" key="4">
    <source>
        <dbReference type="Proteomes" id="UP000000763"/>
    </source>
</evidence>
<dbReference type="PANTHER" id="PTHR33074">
    <property type="entry name" value="EXPRESSED PROTEIN-RELATED"/>
    <property type="match status" value="1"/>
</dbReference>
<dbReference type="AlphaFoldDB" id="A3BBX6"/>
<reference evidence="4" key="4">
    <citation type="journal article" date="2008" name="Nucleic Acids Res.">
        <title>The rice annotation project database (RAP-DB): 2008 update.</title>
        <authorList>
            <consortium name="The rice annotation project (RAP)"/>
        </authorList>
    </citation>
    <scope>GENOME REANNOTATION</scope>
    <source>
        <strain evidence="4">cv. Nipponbare</strain>
    </source>
</reference>
<sequence>MASKSKSGHGYVLLGLNGYIADRHNRTTASSTTSTGLPIEVTFCAARPPALAHFSIHCPGLDHVGADRNPLLSPKVLSADADVVLIRVPVDPLALLDLRLHDYFVYRMHPETPRLDLLPHPGEHGFSDSEIAILSCGNGKYVVAGLQATSCDTTYTLRRLYRDGEPPGSWSWTSQRVPVSVSVSQLQRDDVCPIPKSAIRQTHHLTAKVITLRGARGTIGWVDLWRGILLCDVLDATPKVRDIPLPFPARANWRAYLNRCPYYSRDITVSESRDTIKYVEMELTRPAIEEEIISGPDDPEEECSYSLVPGRWQATTWTMPIPANSWNDWKYGCTISSDHVKLPDDGTKQSELLRRLVMSRNERKEEVAVAGLCLSLGCLRMAHPTLSIADGDDVIYLLSKGIRGAKMAAVVAVDVRARTLIGVSEIDSEKNINFLRCCLPTGIFKHLNTSAAT</sequence>
<dbReference type="EMBL" id="AP003577">
    <property type="protein sequence ID" value="BAD45332.1"/>
    <property type="molecule type" value="Genomic_DNA"/>
</dbReference>
<reference evidence="4" key="2">
    <citation type="journal article" date="2005" name="Nature">
        <title>The map-based sequence of the rice genome.</title>
        <authorList>
            <consortium name="International rice genome sequencing project (IRGSP)"/>
            <person name="Matsumoto T."/>
            <person name="Wu J."/>
            <person name="Kanamori H."/>
            <person name="Katayose Y."/>
            <person name="Fujisawa M."/>
            <person name="Namiki N."/>
            <person name="Mizuno H."/>
            <person name="Yamamoto K."/>
            <person name="Antonio B.A."/>
            <person name="Baba T."/>
            <person name="Sakata K."/>
            <person name="Nagamura Y."/>
            <person name="Aoki H."/>
            <person name="Arikawa K."/>
            <person name="Arita K."/>
            <person name="Bito T."/>
            <person name="Chiden Y."/>
            <person name="Fujitsuka N."/>
            <person name="Fukunaka R."/>
            <person name="Hamada M."/>
            <person name="Harada C."/>
            <person name="Hayashi A."/>
            <person name="Hijishita S."/>
            <person name="Honda M."/>
            <person name="Hosokawa S."/>
            <person name="Ichikawa Y."/>
            <person name="Idonuma A."/>
            <person name="Iijima M."/>
            <person name="Ikeda M."/>
            <person name="Ikeno M."/>
            <person name="Ito K."/>
            <person name="Ito S."/>
            <person name="Ito T."/>
            <person name="Ito Y."/>
            <person name="Ito Y."/>
            <person name="Iwabuchi A."/>
            <person name="Kamiya K."/>
            <person name="Karasawa W."/>
            <person name="Kurita K."/>
            <person name="Katagiri S."/>
            <person name="Kikuta A."/>
            <person name="Kobayashi H."/>
            <person name="Kobayashi N."/>
            <person name="Machita K."/>
            <person name="Maehara T."/>
            <person name="Masukawa M."/>
            <person name="Mizubayashi T."/>
            <person name="Mukai Y."/>
            <person name="Nagasaki H."/>
            <person name="Nagata Y."/>
            <person name="Naito S."/>
            <person name="Nakashima M."/>
            <person name="Nakama Y."/>
            <person name="Nakamichi Y."/>
            <person name="Nakamura M."/>
            <person name="Meguro A."/>
            <person name="Negishi M."/>
            <person name="Ohta I."/>
            <person name="Ohta T."/>
            <person name="Okamoto M."/>
            <person name="Ono N."/>
            <person name="Saji S."/>
            <person name="Sakaguchi M."/>
            <person name="Sakai K."/>
            <person name="Shibata M."/>
            <person name="Shimokawa T."/>
            <person name="Song J."/>
            <person name="Takazaki Y."/>
            <person name="Terasawa K."/>
            <person name="Tsugane M."/>
            <person name="Tsuji K."/>
            <person name="Ueda S."/>
            <person name="Waki K."/>
            <person name="Yamagata H."/>
            <person name="Yamamoto M."/>
            <person name="Yamamoto S."/>
            <person name="Yamane H."/>
            <person name="Yoshiki S."/>
            <person name="Yoshihara R."/>
            <person name="Yukawa K."/>
            <person name="Zhong H."/>
            <person name="Yano M."/>
            <person name="Yuan Q."/>
            <person name="Ouyang S."/>
            <person name="Liu J."/>
            <person name="Jones K.M."/>
            <person name="Gansberger K."/>
            <person name="Moffat K."/>
            <person name="Hill J."/>
            <person name="Bera J."/>
            <person name="Fadrosh D."/>
            <person name="Jin S."/>
            <person name="Johri S."/>
            <person name="Kim M."/>
            <person name="Overton L."/>
            <person name="Reardon M."/>
            <person name="Tsitrin T."/>
            <person name="Vuong H."/>
            <person name="Weaver B."/>
            <person name="Ciecko A."/>
            <person name="Tallon L."/>
            <person name="Jackson J."/>
            <person name="Pai G."/>
            <person name="Aken S.V."/>
            <person name="Utterback T."/>
            <person name="Reidmuller S."/>
            <person name="Feldblyum T."/>
            <person name="Hsiao J."/>
            <person name="Zismann V."/>
            <person name="Iobst S."/>
            <person name="de Vazeille A.R."/>
            <person name="Buell C.R."/>
            <person name="Ying K."/>
            <person name="Li Y."/>
            <person name="Lu T."/>
            <person name="Huang Y."/>
            <person name="Zhao Q."/>
            <person name="Feng Q."/>
            <person name="Zhang L."/>
            <person name="Zhu J."/>
            <person name="Weng Q."/>
            <person name="Mu J."/>
            <person name="Lu Y."/>
            <person name="Fan D."/>
            <person name="Liu Y."/>
            <person name="Guan J."/>
            <person name="Zhang Y."/>
            <person name="Yu S."/>
            <person name="Liu X."/>
            <person name="Zhang Y."/>
            <person name="Hong G."/>
            <person name="Han B."/>
            <person name="Choisne N."/>
            <person name="Demange N."/>
            <person name="Orjeda G."/>
            <person name="Samain S."/>
            <person name="Cattolico L."/>
            <person name="Pelletier E."/>
            <person name="Couloux A."/>
            <person name="Segurens B."/>
            <person name="Wincker P."/>
            <person name="D'Hont A."/>
            <person name="Scarpelli C."/>
            <person name="Weissenbach J."/>
            <person name="Salanoubat M."/>
            <person name="Quetier F."/>
            <person name="Yu Y."/>
            <person name="Kim H.R."/>
            <person name="Rambo T."/>
            <person name="Currie J."/>
            <person name="Collura K."/>
            <person name="Luo M."/>
            <person name="Yang T."/>
            <person name="Ammiraju J.S.S."/>
            <person name="Engler F."/>
            <person name="Soderlund C."/>
            <person name="Wing R.A."/>
            <person name="Palmer L.E."/>
            <person name="de la Bastide M."/>
            <person name="Spiegel L."/>
            <person name="Nascimento L."/>
            <person name="Zutavern T."/>
            <person name="O'Shaughnessy A."/>
            <person name="Dike S."/>
            <person name="Dedhia N."/>
            <person name="Preston R."/>
            <person name="Balija V."/>
            <person name="McCombie W.R."/>
            <person name="Chow T."/>
            <person name="Chen H."/>
            <person name="Chung M."/>
            <person name="Chen C."/>
            <person name="Shaw J."/>
            <person name="Wu H."/>
            <person name="Hsiao K."/>
            <person name="Chao Y."/>
            <person name="Chu M."/>
            <person name="Cheng C."/>
            <person name="Hour A."/>
            <person name="Lee P."/>
            <person name="Lin S."/>
            <person name="Lin Y."/>
            <person name="Liou J."/>
            <person name="Liu S."/>
            <person name="Hsing Y."/>
            <person name="Raghuvanshi S."/>
            <person name="Mohanty A."/>
            <person name="Bharti A.K."/>
            <person name="Gaur A."/>
            <person name="Gupta V."/>
            <person name="Kumar D."/>
            <person name="Ravi V."/>
            <person name="Vij S."/>
            <person name="Kapur A."/>
            <person name="Khurana P."/>
            <person name="Khurana P."/>
            <person name="Khurana J.P."/>
            <person name="Tyagi A.K."/>
            <person name="Gaikwad K."/>
            <person name="Singh A."/>
            <person name="Dalal V."/>
            <person name="Srivastava S."/>
            <person name="Dixit A."/>
            <person name="Pal A.K."/>
            <person name="Ghazi I.A."/>
            <person name="Yadav M."/>
            <person name="Pandit A."/>
            <person name="Bhargava A."/>
            <person name="Sureshbabu K."/>
            <person name="Batra K."/>
            <person name="Sharma T.R."/>
            <person name="Mohapatra T."/>
            <person name="Singh N.K."/>
            <person name="Messing J."/>
            <person name="Nelson A.B."/>
            <person name="Fuks G."/>
            <person name="Kavchok S."/>
            <person name="Keizer G."/>
            <person name="Linton E."/>
            <person name="Llaca V."/>
            <person name="Song R."/>
            <person name="Tanyolac B."/>
            <person name="Young S."/>
            <person name="Ho-Il K."/>
            <person name="Hahn J.H."/>
            <person name="Sangsakoo G."/>
            <person name="Vanavichit A."/>
            <person name="de Mattos Luiz.A.T."/>
            <person name="Zimmer P.D."/>
            <person name="Malone G."/>
            <person name="Dellagostin O."/>
            <person name="de Oliveira A.C."/>
            <person name="Bevan M."/>
            <person name="Bancroft I."/>
            <person name="Minx P."/>
            <person name="Cordum H."/>
            <person name="Wilson R."/>
            <person name="Cheng Z."/>
            <person name="Jin W."/>
            <person name="Jiang J."/>
            <person name="Leong S.A."/>
            <person name="Iwama H."/>
            <person name="Gojobori T."/>
            <person name="Itoh T."/>
            <person name="Niimura Y."/>
            <person name="Fujii Y."/>
            <person name="Habara T."/>
            <person name="Sakai H."/>
            <person name="Sato Y."/>
            <person name="Wilson G."/>
            <person name="Kumar K."/>
            <person name="McCouch S."/>
            <person name="Juretic N."/>
            <person name="Hoen D."/>
            <person name="Wright S."/>
            <person name="Bruskiewich R."/>
            <person name="Bureau T."/>
            <person name="Miyao A."/>
            <person name="Hirochika H."/>
            <person name="Nishikawa T."/>
            <person name="Kadowaki K."/>
            <person name="Sugiura M."/>
            <person name="Burr B."/>
            <person name="Sasaki T."/>
        </authorList>
    </citation>
    <scope>NUCLEOTIDE SEQUENCE [LARGE SCALE GENOMIC DNA]</scope>
    <source>
        <strain evidence="4">cv. Nipponbare</strain>
    </source>
</reference>
<accession>A3BBX6</accession>
<gene>
    <name evidence="3" type="ORF">OsJ_21408</name>
    <name evidence="2" type="ORF">P0664F03.2</name>
</gene>
<reference evidence="3" key="3">
    <citation type="journal article" date="2005" name="PLoS Biol.">
        <title>The genomes of Oryza sativa: a history of duplications.</title>
        <authorList>
            <person name="Yu J."/>
            <person name="Wang J."/>
            <person name="Lin W."/>
            <person name="Li S."/>
            <person name="Li H."/>
            <person name="Zhou J."/>
            <person name="Ni P."/>
            <person name="Dong W."/>
            <person name="Hu S."/>
            <person name="Zeng C."/>
            <person name="Zhang J."/>
            <person name="Zhang Y."/>
            <person name="Li R."/>
            <person name="Xu Z."/>
            <person name="Li S."/>
            <person name="Li X."/>
            <person name="Zheng H."/>
            <person name="Cong L."/>
            <person name="Lin L."/>
            <person name="Yin J."/>
            <person name="Geng J."/>
            <person name="Li G."/>
            <person name="Shi J."/>
            <person name="Liu J."/>
            <person name="Lv H."/>
            <person name="Li J."/>
            <person name="Wang J."/>
            <person name="Deng Y."/>
            <person name="Ran L."/>
            <person name="Shi X."/>
            <person name="Wang X."/>
            <person name="Wu Q."/>
            <person name="Li C."/>
            <person name="Ren X."/>
            <person name="Wang J."/>
            <person name="Wang X."/>
            <person name="Li D."/>
            <person name="Liu D."/>
            <person name="Zhang X."/>
            <person name="Ji Z."/>
            <person name="Zhao W."/>
            <person name="Sun Y."/>
            <person name="Zhang Z."/>
            <person name="Bao J."/>
            <person name="Han Y."/>
            <person name="Dong L."/>
            <person name="Ji J."/>
            <person name="Chen P."/>
            <person name="Wu S."/>
            <person name="Liu J."/>
            <person name="Xiao Y."/>
            <person name="Bu D."/>
            <person name="Tan J."/>
            <person name="Yang L."/>
            <person name="Ye C."/>
            <person name="Zhang J."/>
            <person name="Xu J."/>
            <person name="Zhou Y."/>
            <person name="Yu Y."/>
            <person name="Zhang B."/>
            <person name="Zhuang S."/>
            <person name="Wei H."/>
            <person name="Liu B."/>
            <person name="Lei M."/>
            <person name="Yu H."/>
            <person name="Li Y."/>
            <person name="Xu H."/>
            <person name="Wei S."/>
            <person name="He X."/>
            <person name="Fang L."/>
            <person name="Zhang Z."/>
            <person name="Zhang Y."/>
            <person name="Huang X."/>
            <person name="Su Z."/>
            <person name="Tong W."/>
            <person name="Li J."/>
            <person name="Tong Z."/>
            <person name="Li S."/>
            <person name="Ye J."/>
            <person name="Wang L."/>
            <person name="Fang L."/>
            <person name="Lei T."/>
            <person name="Chen C."/>
            <person name="Chen H."/>
            <person name="Xu Z."/>
            <person name="Li H."/>
            <person name="Huang H."/>
            <person name="Zhang F."/>
            <person name="Xu H."/>
            <person name="Li N."/>
            <person name="Zhao C."/>
            <person name="Li S."/>
            <person name="Dong L."/>
            <person name="Huang Y."/>
            <person name="Li L."/>
            <person name="Xi Y."/>
            <person name="Qi Q."/>
            <person name="Li W."/>
            <person name="Zhang B."/>
            <person name="Hu W."/>
            <person name="Zhang Y."/>
            <person name="Tian X."/>
            <person name="Jiao Y."/>
            <person name="Liang X."/>
            <person name="Jin J."/>
            <person name="Gao L."/>
            <person name="Zheng W."/>
            <person name="Hao B."/>
            <person name="Liu S."/>
            <person name="Wang W."/>
            <person name="Yuan L."/>
            <person name="Cao M."/>
            <person name="McDermott J."/>
            <person name="Samudrala R."/>
            <person name="Wang J."/>
            <person name="Wong G.K."/>
            <person name="Yang H."/>
        </authorList>
    </citation>
    <scope>NUCLEOTIDE SEQUENCE [LARGE SCALE GENOMIC DNA]</scope>
</reference>
<reference evidence="3" key="5">
    <citation type="submission" date="2008-12" db="EMBL/GenBank/DDBJ databases">
        <title>Improved gene annotation of the rice (Oryza sativa) genomes.</title>
        <authorList>
            <person name="Wang J."/>
            <person name="Li R."/>
            <person name="Fan W."/>
            <person name="Huang Q."/>
            <person name="Zhang J."/>
            <person name="Zhou Y."/>
            <person name="Hu Y."/>
            <person name="Zi S."/>
            <person name="Li J."/>
            <person name="Ni P."/>
            <person name="Zheng H."/>
            <person name="Zhang Y."/>
            <person name="Zhao M."/>
            <person name="Hao Q."/>
            <person name="McDermott J."/>
            <person name="Samudrala R."/>
            <person name="Kristiansen K."/>
            <person name="Wong G.K.-S."/>
        </authorList>
    </citation>
    <scope>NUCLEOTIDE SEQUENCE</scope>
</reference>
<reference evidence="2" key="1">
    <citation type="submission" date="2001-05" db="EMBL/GenBank/DDBJ databases">
        <title>Oryza sativa nipponbare(GA3) genomic DNA, chromosome 6, PAC clone:P0664F03.</title>
        <authorList>
            <person name="Sasaki T."/>
            <person name="Matsumoto T."/>
            <person name="Yamamoto K."/>
        </authorList>
    </citation>
    <scope>NUCLEOTIDE SEQUENCE</scope>
</reference>
<evidence type="ECO:0000313" key="3">
    <source>
        <dbReference type="EMBL" id="EAZ37065.1"/>
    </source>
</evidence>
<feature type="domain" description="DUF1618" evidence="1">
    <location>
        <begin position="221"/>
        <end position="396"/>
    </location>
</feature>
<proteinExistence type="predicted"/>
<evidence type="ECO:0000313" key="2">
    <source>
        <dbReference type="EMBL" id="BAD45332.1"/>
    </source>
</evidence>
<name>A3BBX6_ORYSJ</name>
<dbReference type="Proteomes" id="UP000000763">
    <property type="component" value="Chromosome 6"/>
</dbReference>
<evidence type="ECO:0000259" key="1">
    <source>
        <dbReference type="Pfam" id="PF07762"/>
    </source>
</evidence>
<protein>
    <recommendedName>
        <fullName evidence="1">DUF1618 domain-containing protein</fullName>
    </recommendedName>
</protein>
<organism evidence="3">
    <name type="scientific">Oryza sativa subsp. japonica</name>
    <name type="common">Rice</name>
    <dbReference type="NCBI Taxonomy" id="39947"/>
    <lineage>
        <taxon>Eukaryota</taxon>
        <taxon>Viridiplantae</taxon>
        <taxon>Streptophyta</taxon>
        <taxon>Embryophyta</taxon>
        <taxon>Tracheophyta</taxon>
        <taxon>Spermatophyta</taxon>
        <taxon>Magnoliopsida</taxon>
        <taxon>Liliopsida</taxon>
        <taxon>Poales</taxon>
        <taxon>Poaceae</taxon>
        <taxon>BOP clade</taxon>
        <taxon>Oryzoideae</taxon>
        <taxon>Oryzeae</taxon>
        <taxon>Oryzinae</taxon>
        <taxon>Oryza</taxon>
        <taxon>Oryza sativa</taxon>
    </lineage>
</organism>
<dbReference type="EMBL" id="CM000143">
    <property type="protein sequence ID" value="EAZ37065.1"/>
    <property type="molecule type" value="Genomic_DNA"/>
</dbReference>
<dbReference type="OMA" id="ANSWNDW"/>
<dbReference type="InterPro" id="IPR011676">
    <property type="entry name" value="DUF1618"/>
</dbReference>
<dbReference type="Proteomes" id="UP000007752">
    <property type="component" value="Chromosome 6"/>
</dbReference>
<dbReference type="Pfam" id="PF07762">
    <property type="entry name" value="DUF1618"/>
    <property type="match status" value="1"/>
</dbReference>
<dbReference type="PANTHER" id="PTHR33074:SF18">
    <property type="entry name" value="OS06G0718700 PROTEIN"/>
    <property type="match status" value="1"/>
</dbReference>